<dbReference type="PROSITE" id="PS51792">
    <property type="entry name" value="YIPPEE"/>
    <property type="match status" value="1"/>
</dbReference>
<reference evidence="6 7" key="1">
    <citation type="journal article" date="2011" name="Nat. Genet.">
        <title>The genome of the mesopolyploid crop species Brassica rapa.</title>
        <authorList>
            <consortium name="Brassica rapa Genome Sequencing Project Consortium"/>
            <person name="Wang X."/>
            <person name="Wang H."/>
            <person name="Wang J."/>
            <person name="Sun R."/>
            <person name="Wu J."/>
            <person name="Liu S."/>
            <person name="Bai Y."/>
            <person name="Mun J.H."/>
            <person name="Bancroft I."/>
            <person name="Cheng F."/>
            <person name="Huang S."/>
            <person name="Li X."/>
            <person name="Hua W."/>
            <person name="Wang J."/>
            <person name="Wang X."/>
            <person name="Freeling M."/>
            <person name="Pires J.C."/>
            <person name="Paterson A.H."/>
            <person name="Chalhoub B."/>
            <person name="Wang B."/>
            <person name="Hayward A."/>
            <person name="Sharpe A.G."/>
            <person name="Park B.S."/>
            <person name="Weisshaar B."/>
            <person name="Liu B."/>
            <person name="Li B."/>
            <person name="Liu B."/>
            <person name="Tong C."/>
            <person name="Song C."/>
            <person name="Duran C."/>
            <person name="Peng C."/>
            <person name="Geng C."/>
            <person name="Koh C."/>
            <person name="Lin C."/>
            <person name="Edwards D."/>
            <person name="Mu D."/>
            <person name="Shen D."/>
            <person name="Soumpourou E."/>
            <person name="Li F."/>
            <person name="Fraser F."/>
            <person name="Conant G."/>
            <person name="Lassalle G."/>
            <person name="King G.J."/>
            <person name="Bonnema G."/>
            <person name="Tang H."/>
            <person name="Wang H."/>
            <person name="Belcram H."/>
            <person name="Zhou H."/>
            <person name="Hirakawa H."/>
            <person name="Abe H."/>
            <person name="Guo H."/>
            <person name="Wang H."/>
            <person name="Jin H."/>
            <person name="Parkin I.A."/>
            <person name="Batley J."/>
            <person name="Kim J.S."/>
            <person name="Just J."/>
            <person name="Li J."/>
            <person name="Xu J."/>
            <person name="Deng J."/>
            <person name="Kim J.A."/>
            <person name="Li J."/>
            <person name="Yu J."/>
            <person name="Meng J."/>
            <person name="Wang J."/>
            <person name="Min J."/>
            <person name="Poulain J."/>
            <person name="Wang J."/>
            <person name="Hatakeyama K."/>
            <person name="Wu K."/>
            <person name="Wang L."/>
            <person name="Fang L."/>
            <person name="Trick M."/>
            <person name="Links M.G."/>
            <person name="Zhao M."/>
            <person name="Jin M."/>
            <person name="Ramchiary N."/>
            <person name="Drou N."/>
            <person name="Berkman P.J."/>
            <person name="Cai Q."/>
            <person name="Huang Q."/>
            <person name="Li R."/>
            <person name="Tabata S."/>
            <person name="Cheng S."/>
            <person name="Zhang S."/>
            <person name="Zhang S."/>
            <person name="Huang S."/>
            <person name="Sato S."/>
            <person name="Sun S."/>
            <person name="Kwon S.J."/>
            <person name="Choi S.R."/>
            <person name="Lee T.H."/>
            <person name="Fan W."/>
            <person name="Zhao X."/>
            <person name="Tan X."/>
            <person name="Xu X."/>
            <person name="Wang Y."/>
            <person name="Qiu Y."/>
            <person name="Yin Y."/>
            <person name="Li Y."/>
            <person name="Du Y."/>
            <person name="Liao Y."/>
            <person name="Lim Y."/>
            <person name="Narusaka Y."/>
            <person name="Wang Y."/>
            <person name="Wang Z."/>
            <person name="Li Z."/>
            <person name="Wang Z."/>
            <person name="Xiong Z."/>
            <person name="Zhang Z."/>
        </authorList>
    </citation>
    <scope>NUCLEOTIDE SEQUENCE [LARGE SCALE GENOMIC DNA]</scope>
    <source>
        <strain evidence="6 7">cv. Chiifu-401-42</strain>
    </source>
</reference>
<dbReference type="Gramene" id="Bra034857.1">
    <property type="protein sequence ID" value="Bra034857.1-P"/>
    <property type="gene ID" value="Bra034857"/>
</dbReference>
<dbReference type="InterPro" id="IPR039058">
    <property type="entry name" value="Yippee_fam"/>
</dbReference>
<organism evidence="6 7">
    <name type="scientific">Brassica campestris</name>
    <name type="common">Field mustard</name>
    <dbReference type="NCBI Taxonomy" id="3711"/>
    <lineage>
        <taxon>Eukaryota</taxon>
        <taxon>Viridiplantae</taxon>
        <taxon>Streptophyta</taxon>
        <taxon>Embryophyta</taxon>
        <taxon>Tracheophyta</taxon>
        <taxon>Spermatophyta</taxon>
        <taxon>Magnoliopsida</taxon>
        <taxon>eudicotyledons</taxon>
        <taxon>Gunneridae</taxon>
        <taxon>Pentapetalae</taxon>
        <taxon>rosids</taxon>
        <taxon>malvids</taxon>
        <taxon>Brassicales</taxon>
        <taxon>Brassicaceae</taxon>
        <taxon>Brassiceae</taxon>
        <taxon>Brassica</taxon>
    </lineage>
</organism>
<feature type="region of interest" description="Disordered" evidence="4">
    <location>
        <begin position="1"/>
        <end position="26"/>
    </location>
</feature>
<keyword evidence="3" id="KW-0862">Zinc</keyword>
<evidence type="ECO:0000313" key="7">
    <source>
        <dbReference type="Proteomes" id="UP000011750"/>
    </source>
</evidence>
<evidence type="ECO:0000256" key="1">
    <source>
        <dbReference type="ARBA" id="ARBA00005613"/>
    </source>
</evidence>
<dbReference type="eggNOG" id="KOG3399">
    <property type="taxonomic scope" value="Eukaryota"/>
</dbReference>
<evidence type="ECO:0000256" key="4">
    <source>
        <dbReference type="SAM" id="MobiDB-lite"/>
    </source>
</evidence>
<dbReference type="Pfam" id="PF03226">
    <property type="entry name" value="Yippee-Mis18"/>
    <property type="match status" value="1"/>
</dbReference>
<dbReference type="GO" id="GO:0000151">
    <property type="term" value="C:ubiquitin ligase complex"/>
    <property type="evidence" value="ECO:0000318"/>
    <property type="project" value="GO_Central"/>
</dbReference>
<dbReference type="Proteomes" id="UP000011750">
    <property type="component" value="Chromosome A05"/>
</dbReference>
<evidence type="ECO:0000256" key="3">
    <source>
        <dbReference type="ARBA" id="ARBA00022833"/>
    </source>
</evidence>
<sequence length="231" mass="26441">MRRDGESSRCVGDGERAPDASMEDKRELELRQWRSRVAAASSEMEIERDGAVSKWRSREIRELRQTSPKDAAASNLGHDWASSTRSVPNWILIGFWKKKKERMGRLFLVNLEGKSYSCRHCKTSIALCDDVVSKSFQSRHGKAYLFSKVANVYAGKKEDRMMMTGMHTVVDIYCVKCGSYVGWRYEFAFEKNQKYKEGKSVLERYKVCGPDGNNYWVAAQEVEAGDSDTDE</sequence>
<dbReference type="AlphaFoldDB" id="M4F1B1"/>
<dbReference type="InterPro" id="IPR034751">
    <property type="entry name" value="Yippee"/>
</dbReference>
<proteinExistence type="inferred from homology"/>
<name>M4F1B1_BRACM</name>
<evidence type="ECO:0000256" key="2">
    <source>
        <dbReference type="ARBA" id="ARBA00022723"/>
    </source>
</evidence>
<protein>
    <recommendedName>
        <fullName evidence="5">Yippee domain-containing protein</fullName>
    </recommendedName>
</protein>
<dbReference type="STRING" id="51351.M4F1B1"/>
<evidence type="ECO:0000313" key="6">
    <source>
        <dbReference type="EnsemblPlants" id="Bra034857.1-P"/>
    </source>
</evidence>
<dbReference type="PANTHER" id="PTHR13848">
    <property type="entry name" value="PROTEIN YIPPEE-LIKE CG15309-RELATED"/>
    <property type="match status" value="1"/>
</dbReference>
<reference evidence="6 7" key="2">
    <citation type="journal article" date="2018" name="Hortic Res">
        <title>Improved Brassica rapa reference genome by single-molecule sequencing and chromosome conformation capture technologies.</title>
        <authorList>
            <person name="Zhang L."/>
            <person name="Cai X."/>
            <person name="Wu J."/>
            <person name="Liu M."/>
            <person name="Grob S."/>
            <person name="Cheng F."/>
            <person name="Liang J."/>
            <person name="Cai C."/>
            <person name="Liu Z."/>
            <person name="Liu B."/>
            <person name="Wang F."/>
            <person name="Li S."/>
            <person name="Liu F."/>
            <person name="Li X."/>
            <person name="Cheng L."/>
            <person name="Yang W."/>
            <person name="Li M.H."/>
            <person name="Grossniklaus U."/>
            <person name="Zheng H."/>
            <person name="Wang X."/>
        </authorList>
    </citation>
    <scope>NUCLEOTIDE SEQUENCE [LARGE SCALE GENOMIC DNA]</scope>
    <source>
        <strain evidence="6 7">cv. Chiifu-401-42</strain>
    </source>
</reference>
<comment type="similarity">
    <text evidence="1">Belongs to the yippee family.</text>
</comment>
<accession>M4F1B1</accession>
<reference evidence="6" key="3">
    <citation type="submission" date="2023-03" db="UniProtKB">
        <authorList>
            <consortium name="EnsemblPlants"/>
        </authorList>
    </citation>
    <scope>IDENTIFICATION</scope>
    <source>
        <strain evidence="6">cv. Chiifu-401-42</strain>
    </source>
</reference>
<keyword evidence="7" id="KW-1185">Reference proteome</keyword>
<dbReference type="InterPro" id="IPR004910">
    <property type="entry name" value="Yippee/Mis18/Cereblon"/>
</dbReference>
<dbReference type="GO" id="GO:0046872">
    <property type="term" value="F:metal ion binding"/>
    <property type="evidence" value="ECO:0007669"/>
    <property type="project" value="UniProtKB-KW"/>
</dbReference>
<feature type="domain" description="Yippee" evidence="5">
    <location>
        <begin position="114"/>
        <end position="211"/>
    </location>
</feature>
<dbReference type="OMA" id="WILIGFW"/>
<dbReference type="InParanoid" id="M4F1B1"/>
<keyword evidence="2" id="KW-0479">Metal-binding</keyword>
<evidence type="ECO:0000259" key="5">
    <source>
        <dbReference type="PROSITE" id="PS51792"/>
    </source>
</evidence>
<dbReference type="EnsemblPlants" id="Bra034857.1">
    <property type="protein sequence ID" value="Bra034857.1-P"/>
    <property type="gene ID" value="Bra034857"/>
</dbReference>
<dbReference type="HOGENOM" id="CLU_1201325_0_0_1"/>